<feature type="transmembrane region" description="Helical" evidence="1">
    <location>
        <begin position="23"/>
        <end position="41"/>
    </location>
</feature>
<evidence type="ECO:0000313" key="2">
    <source>
        <dbReference type="EMBL" id="MBK9716684.1"/>
    </source>
</evidence>
<accession>A0A9D7S798</accession>
<dbReference type="AlphaFoldDB" id="A0A9D7S798"/>
<sequence>MERNISVLPSLSLKGLTERTKDLLLALAIALFGIIGSYLILGRSIQADTQSQNNTTMVKKDQTFHVLENKQLSNINEREINTRLLIKGDLIPGNDITFNYIAFDESKSI</sequence>
<name>A0A9D7S798_9BACT</name>
<proteinExistence type="predicted"/>
<evidence type="ECO:0000313" key="3">
    <source>
        <dbReference type="Proteomes" id="UP000808349"/>
    </source>
</evidence>
<protein>
    <submittedName>
        <fullName evidence="2">Uncharacterized protein</fullName>
    </submittedName>
</protein>
<reference evidence="2 3" key="1">
    <citation type="submission" date="2020-10" db="EMBL/GenBank/DDBJ databases">
        <title>Connecting structure to function with the recovery of over 1000 high-quality activated sludge metagenome-assembled genomes encoding full-length rRNA genes using long-read sequencing.</title>
        <authorList>
            <person name="Singleton C.M."/>
            <person name="Petriglieri F."/>
            <person name="Kristensen J.M."/>
            <person name="Kirkegaard R.H."/>
            <person name="Michaelsen T.Y."/>
            <person name="Andersen M.H."/>
            <person name="Karst S.M."/>
            <person name="Dueholm M.S."/>
            <person name="Nielsen P.H."/>
            <person name="Albertsen M."/>
        </authorList>
    </citation>
    <scope>NUCLEOTIDE SEQUENCE [LARGE SCALE GENOMIC DNA]</scope>
    <source>
        <strain evidence="2">Ribe_18-Q3-R11-54_BAT3C.373</strain>
    </source>
</reference>
<organism evidence="2 3">
    <name type="scientific">Candidatus Defluviibacterium haderslevense</name>
    <dbReference type="NCBI Taxonomy" id="2981993"/>
    <lineage>
        <taxon>Bacteria</taxon>
        <taxon>Pseudomonadati</taxon>
        <taxon>Bacteroidota</taxon>
        <taxon>Saprospiria</taxon>
        <taxon>Saprospirales</taxon>
        <taxon>Saprospiraceae</taxon>
        <taxon>Candidatus Defluviibacterium</taxon>
    </lineage>
</organism>
<comment type="caution">
    <text evidence="2">The sequence shown here is derived from an EMBL/GenBank/DDBJ whole genome shotgun (WGS) entry which is preliminary data.</text>
</comment>
<evidence type="ECO:0000256" key="1">
    <source>
        <dbReference type="SAM" id="Phobius"/>
    </source>
</evidence>
<gene>
    <name evidence="2" type="ORF">IPO85_04060</name>
</gene>
<dbReference type="Proteomes" id="UP000808349">
    <property type="component" value="Unassembled WGS sequence"/>
</dbReference>
<keyword evidence="1" id="KW-0472">Membrane</keyword>
<keyword evidence="1" id="KW-0812">Transmembrane</keyword>
<keyword evidence="1" id="KW-1133">Transmembrane helix</keyword>
<dbReference type="EMBL" id="JADKFW010000004">
    <property type="protein sequence ID" value="MBK9716684.1"/>
    <property type="molecule type" value="Genomic_DNA"/>
</dbReference>